<dbReference type="STRING" id="45351.A7SGS8"/>
<gene>
    <name evidence="1" type="ORF">NEMVEDRAFT_v1g117903</name>
</gene>
<dbReference type="PANTHER" id="PTHR12890">
    <property type="entry name" value="DREV PROTEIN"/>
    <property type="match status" value="1"/>
</dbReference>
<dbReference type="InterPro" id="IPR029063">
    <property type="entry name" value="SAM-dependent_MTases_sf"/>
</dbReference>
<name>A7SGS8_NEMVE</name>
<dbReference type="PhylomeDB" id="A7SGS8"/>
<dbReference type="SUPFAM" id="SSF53335">
    <property type="entry name" value="S-adenosyl-L-methionine-dependent methyltransferases"/>
    <property type="match status" value="1"/>
</dbReference>
<dbReference type="InterPro" id="IPR007884">
    <property type="entry name" value="METL9"/>
</dbReference>
<proteinExistence type="predicted"/>
<organism evidence="1 2">
    <name type="scientific">Nematostella vectensis</name>
    <name type="common">Starlet sea anemone</name>
    <dbReference type="NCBI Taxonomy" id="45351"/>
    <lineage>
        <taxon>Eukaryota</taxon>
        <taxon>Metazoa</taxon>
        <taxon>Cnidaria</taxon>
        <taxon>Anthozoa</taxon>
        <taxon>Hexacorallia</taxon>
        <taxon>Actiniaria</taxon>
        <taxon>Edwardsiidae</taxon>
        <taxon>Nematostella</taxon>
    </lineage>
</organism>
<accession>A7SGS8</accession>
<sequence>MLHSGHKSFESFILFQWYECNVSDLPFELQTKFLQEGLDDGGRKFLQNCYDKTDAFFTQFGQMVFKGIFNLFMSVTTINGILNRGSMHIFSAQQFRSLLGVDDKWKANKLLDLGAGDGKVTEVMAPHFKEVYVTEQSVSMRWRLGWKGYTVLDIDDWSSAKESYDVIGCLNLLDRCAKPRTLLAGMKHALKPETGRVIIAVVLPFNPCVDNVISPTELITVVGETWEEQVISLVEDVFTPAGYEVERFTRLPYLCEGDLYDSFYSLSDTVFVLKPVENSKKTVQNS</sequence>
<dbReference type="EMBL" id="DS469655">
    <property type="protein sequence ID" value="EDO37060.1"/>
    <property type="molecule type" value="Genomic_DNA"/>
</dbReference>
<dbReference type="FunCoup" id="A7SGS8">
    <property type="interactions" value="574"/>
</dbReference>
<evidence type="ECO:0000313" key="2">
    <source>
        <dbReference type="Proteomes" id="UP000001593"/>
    </source>
</evidence>
<evidence type="ECO:0000313" key="1">
    <source>
        <dbReference type="EMBL" id="EDO37060.1"/>
    </source>
</evidence>
<dbReference type="InParanoid" id="A7SGS8"/>
<keyword evidence="2" id="KW-1185">Reference proteome</keyword>
<dbReference type="HOGENOM" id="CLU_056100_0_0_1"/>
<dbReference type="eggNOG" id="KOG3987">
    <property type="taxonomic scope" value="Eukaryota"/>
</dbReference>
<dbReference type="Proteomes" id="UP000001593">
    <property type="component" value="Unassembled WGS sequence"/>
</dbReference>
<protein>
    <recommendedName>
        <fullName evidence="3">Methyltransferase-like protein 9</fullName>
    </recommendedName>
</protein>
<dbReference type="Pfam" id="PF05219">
    <property type="entry name" value="DREV"/>
    <property type="match status" value="1"/>
</dbReference>
<dbReference type="Gene3D" id="3.40.50.150">
    <property type="entry name" value="Vaccinia Virus protein VP39"/>
    <property type="match status" value="1"/>
</dbReference>
<evidence type="ECO:0008006" key="3">
    <source>
        <dbReference type="Google" id="ProtNLM"/>
    </source>
</evidence>
<dbReference type="GO" id="GO:0106370">
    <property type="term" value="F:protein-L-histidine N-pros-methyltransferase activity"/>
    <property type="evidence" value="ECO:0007669"/>
    <property type="project" value="InterPro"/>
</dbReference>
<dbReference type="OMA" id="PYMHYVE"/>
<dbReference type="AlphaFoldDB" id="A7SGS8"/>
<dbReference type="PANTHER" id="PTHR12890:SF0">
    <property type="entry name" value="PROTEIN-L-HISTIDINE N-PROS-METHYLTRANSFERASE"/>
    <property type="match status" value="1"/>
</dbReference>
<reference evidence="1 2" key="1">
    <citation type="journal article" date="2007" name="Science">
        <title>Sea anemone genome reveals ancestral eumetazoan gene repertoire and genomic organization.</title>
        <authorList>
            <person name="Putnam N.H."/>
            <person name="Srivastava M."/>
            <person name="Hellsten U."/>
            <person name="Dirks B."/>
            <person name="Chapman J."/>
            <person name="Salamov A."/>
            <person name="Terry A."/>
            <person name="Shapiro H."/>
            <person name="Lindquist E."/>
            <person name="Kapitonov V.V."/>
            <person name="Jurka J."/>
            <person name="Genikhovich G."/>
            <person name="Grigoriev I.V."/>
            <person name="Lucas S.M."/>
            <person name="Steele R.E."/>
            <person name="Finnerty J.R."/>
            <person name="Technau U."/>
            <person name="Martindale M.Q."/>
            <person name="Rokhsar D.S."/>
        </authorList>
    </citation>
    <scope>NUCLEOTIDE SEQUENCE [LARGE SCALE GENOMIC DNA]</scope>
    <source>
        <strain evidence="2">CH2 X CH6</strain>
    </source>
</reference>